<gene>
    <name evidence="5" type="ORF">PLOB_00044125</name>
</gene>
<dbReference type="EMBL" id="CALNXK010000074">
    <property type="protein sequence ID" value="CAH3144653.1"/>
    <property type="molecule type" value="Genomic_DNA"/>
</dbReference>
<dbReference type="CDD" id="cd00041">
    <property type="entry name" value="CUB"/>
    <property type="match status" value="3"/>
</dbReference>
<evidence type="ECO:0000256" key="1">
    <source>
        <dbReference type="ARBA" id="ARBA00022737"/>
    </source>
</evidence>
<dbReference type="PROSITE" id="PS01180">
    <property type="entry name" value="CUB"/>
    <property type="match status" value="3"/>
</dbReference>
<feature type="domain" description="CUB" evidence="4">
    <location>
        <begin position="211"/>
        <end position="338"/>
    </location>
</feature>
<evidence type="ECO:0000256" key="2">
    <source>
        <dbReference type="ARBA" id="ARBA00023157"/>
    </source>
</evidence>
<keyword evidence="2" id="KW-1015">Disulfide bond</keyword>
<reference evidence="5 6" key="1">
    <citation type="submission" date="2022-05" db="EMBL/GenBank/DDBJ databases">
        <authorList>
            <consortium name="Genoscope - CEA"/>
            <person name="William W."/>
        </authorList>
    </citation>
    <scope>NUCLEOTIDE SEQUENCE [LARGE SCALE GENOMIC DNA]</scope>
</reference>
<dbReference type="Proteomes" id="UP001159405">
    <property type="component" value="Unassembled WGS sequence"/>
</dbReference>
<dbReference type="InterPro" id="IPR035914">
    <property type="entry name" value="Sperma_CUB_dom_sf"/>
</dbReference>
<feature type="domain" description="CUB" evidence="4">
    <location>
        <begin position="403"/>
        <end position="531"/>
    </location>
</feature>
<dbReference type="SUPFAM" id="SSF49854">
    <property type="entry name" value="Spermadhesin, CUB domain"/>
    <property type="match status" value="3"/>
</dbReference>
<dbReference type="InterPro" id="IPR036179">
    <property type="entry name" value="Ig-like_dom_sf"/>
</dbReference>
<feature type="non-terminal residue" evidence="5">
    <location>
        <position position="685"/>
    </location>
</feature>
<dbReference type="Gene3D" id="2.60.120.290">
    <property type="entry name" value="Spermadhesin, CUB domain"/>
    <property type="match status" value="3"/>
</dbReference>
<evidence type="ECO:0000256" key="3">
    <source>
        <dbReference type="PROSITE-ProRule" id="PRU00059"/>
    </source>
</evidence>
<evidence type="ECO:0000313" key="6">
    <source>
        <dbReference type="Proteomes" id="UP001159405"/>
    </source>
</evidence>
<evidence type="ECO:0000313" key="5">
    <source>
        <dbReference type="EMBL" id="CAH3144653.1"/>
    </source>
</evidence>
<comment type="caution">
    <text evidence="3">Lacks conserved residue(s) required for the propagation of feature annotation.</text>
</comment>
<dbReference type="InterPro" id="IPR000859">
    <property type="entry name" value="CUB_dom"/>
</dbReference>
<keyword evidence="1" id="KW-0677">Repeat</keyword>
<dbReference type="SMART" id="SM00042">
    <property type="entry name" value="CUB"/>
    <property type="match status" value="3"/>
</dbReference>
<keyword evidence="6" id="KW-1185">Reference proteome</keyword>
<proteinExistence type="predicted"/>
<organism evidence="5 6">
    <name type="scientific">Porites lobata</name>
    <dbReference type="NCBI Taxonomy" id="104759"/>
    <lineage>
        <taxon>Eukaryota</taxon>
        <taxon>Metazoa</taxon>
        <taxon>Cnidaria</taxon>
        <taxon>Anthozoa</taxon>
        <taxon>Hexacorallia</taxon>
        <taxon>Scleractinia</taxon>
        <taxon>Fungiina</taxon>
        <taxon>Poritidae</taxon>
        <taxon>Porites</taxon>
    </lineage>
</organism>
<dbReference type="PANTHER" id="PTHR24251">
    <property type="entry name" value="OVOCHYMASE-RELATED"/>
    <property type="match status" value="1"/>
</dbReference>
<accession>A0ABN8PIG8</accession>
<dbReference type="Pfam" id="PF00431">
    <property type="entry name" value="CUB"/>
    <property type="match status" value="3"/>
</dbReference>
<dbReference type="SUPFAM" id="SSF48726">
    <property type="entry name" value="Immunoglobulin"/>
    <property type="match status" value="2"/>
</dbReference>
<feature type="domain" description="CUB" evidence="4">
    <location>
        <begin position="30"/>
        <end position="146"/>
    </location>
</feature>
<evidence type="ECO:0000259" key="4">
    <source>
        <dbReference type="PROSITE" id="PS01180"/>
    </source>
</evidence>
<name>A0ABN8PIG8_9CNID</name>
<comment type="caution">
    <text evidence="5">The sequence shown here is derived from an EMBL/GenBank/DDBJ whole genome shotgun (WGS) entry which is preliminary data.</text>
</comment>
<protein>
    <recommendedName>
        <fullName evidence="4">CUB domain-containing protein</fullName>
    </recommendedName>
</protein>
<sequence length="685" mass="76033">MFYFKSPTEGIIISATNIILWYVAMTWLNHGMVIATQGCGAVVNDTLRSPGFPNVYPPDVDCVYRVSIPQGMALKITFDYFDLESSWGICYDYLEIANENNVTVDIYCGWESGRGIDVGGTEAILTFRSDDYNGRERGFFLSFTAVQPSLPNITMPIPGTVLRAFSGRLISVCAATGTPPVFTAVVWNATVLANKTNTVDARLYEEGNYYCVATNNYGTDRRVIPVVIIGCGSVINNTLKSPYYPMDYPSSIDCVYKVSIPGGMALKIVFQDFFLQNPGNRECFDYLEIADEQAVGIGKYCGWHSGKETSVGGNKAILTFHSDDYFEARGFLLSFTPVQPSLPSITLPIPGTVVRTAAGHWMRICEATGTPPVYTAIVWNSTVLFNRSNSVYTRFYEDGNYYCVATNNYGTDTRVIPVVIIGCGSVINNTLKSPNYPMDYPGNMDCVYRVSIRQDMALKIIFEDFLLENPSPQDGCYDYLRITDENSNEIGKYCALLTGSEVFVGGKQAVLRFHSDRSRQRRGYVLMFTAVMPRFVACEVRRLTVALESDHSETKSRVGAHWHLKAPPKIILADHGPVVRAFAGAHFWISATGTPPIFITLIKDSTILETKTQDLEFVLLDEGNYSCLAVNNYGDLTKVDFRVVFIGAQEGVYGDSTMNVSTDGIVQEELIDSEISALIDRTERF</sequence>